<feature type="transmembrane region" description="Helical" evidence="1">
    <location>
        <begin position="64"/>
        <end position="85"/>
    </location>
</feature>
<keyword evidence="1" id="KW-0812">Transmembrane</keyword>
<proteinExistence type="predicted"/>
<sequence>MPNDFQKTVDLKEKMQRDFNSRAISKSKRTGQIEHVYKNEGRKREKDELQKINRPTIRKVNEPLFKRIVLVLALILIFIIVYFLFLRQKGDSAYLNKSSNWYAVKLVNEE</sequence>
<organism evidence="2">
    <name type="scientific">marine sediment metagenome</name>
    <dbReference type="NCBI Taxonomy" id="412755"/>
    <lineage>
        <taxon>unclassified sequences</taxon>
        <taxon>metagenomes</taxon>
        <taxon>ecological metagenomes</taxon>
    </lineage>
</organism>
<name>X0UC16_9ZZZZ</name>
<keyword evidence="1" id="KW-1133">Transmembrane helix</keyword>
<evidence type="ECO:0000256" key="1">
    <source>
        <dbReference type="SAM" id="Phobius"/>
    </source>
</evidence>
<protein>
    <submittedName>
        <fullName evidence="2">Uncharacterized protein</fullName>
    </submittedName>
</protein>
<reference evidence="2" key="1">
    <citation type="journal article" date="2014" name="Front. Microbiol.">
        <title>High frequency of phylogenetically diverse reductive dehalogenase-homologous genes in deep subseafloor sedimentary metagenomes.</title>
        <authorList>
            <person name="Kawai M."/>
            <person name="Futagami T."/>
            <person name="Toyoda A."/>
            <person name="Takaki Y."/>
            <person name="Nishi S."/>
            <person name="Hori S."/>
            <person name="Arai W."/>
            <person name="Tsubouchi T."/>
            <person name="Morono Y."/>
            <person name="Uchiyama I."/>
            <person name="Ito T."/>
            <person name="Fujiyama A."/>
            <person name="Inagaki F."/>
            <person name="Takami H."/>
        </authorList>
    </citation>
    <scope>NUCLEOTIDE SEQUENCE</scope>
    <source>
        <strain evidence="2">Expedition CK06-06</strain>
    </source>
</reference>
<dbReference type="EMBL" id="BARS01025367">
    <property type="protein sequence ID" value="GAG03344.1"/>
    <property type="molecule type" value="Genomic_DNA"/>
</dbReference>
<comment type="caution">
    <text evidence="2">The sequence shown here is derived from an EMBL/GenBank/DDBJ whole genome shotgun (WGS) entry which is preliminary data.</text>
</comment>
<gene>
    <name evidence="2" type="ORF">S01H1_40103</name>
</gene>
<accession>X0UC16</accession>
<keyword evidence="1" id="KW-0472">Membrane</keyword>
<feature type="non-terminal residue" evidence="2">
    <location>
        <position position="110"/>
    </location>
</feature>
<evidence type="ECO:0000313" key="2">
    <source>
        <dbReference type="EMBL" id="GAG03344.1"/>
    </source>
</evidence>
<dbReference type="AlphaFoldDB" id="X0UC16"/>